<dbReference type="Proteomes" id="UP001141434">
    <property type="component" value="Unassembled WGS sequence"/>
</dbReference>
<evidence type="ECO:0000256" key="1">
    <source>
        <dbReference type="SAM" id="SignalP"/>
    </source>
</evidence>
<reference evidence="2" key="1">
    <citation type="submission" date="2022-11" db="EMBL/GenBank/DDBJ databases">
        <authorList>
            <person name="Petersen C."/>
        </authorList>
    </citation>
    <scope>NUCLEOTIDE SEQUENCE</scope>
    <source>
        <strain evidence="2">IBT 34128</strain>
    </source>
</reference>
<dbReference type="OrthoDB" id="3660930at2759"/>
<accession>A0A9W9KR33</accession>
<proteinExistence type="predicted"/>
<feature type="signal peptide" evidence="1">
    <location>
        <begin position="1"/>
        <end position="19"/>
    </location>
</feature>
<dbReference type="GeneID" id="81390214"/>
<dbReference type="RefSeq" id="XP_056515896.1">
    <property type="nucleotide sequence ID" value="XM_056651046.1"/>
</dbReference>
<comment type="caution">
    <text evidence="2">The sequence shown here is derived from an EMBL/GenBank/DDBJ whole genome shotgun (WGS) entry which is preliminary data.</text>
</comment>
<protein>
    <submittedName>
        <fullName evidence="2">Uncharacterized protein</fullName>
    </submittedName>
</protein>
<evidence type="ECO:0000313" key="2">
    <source>
        <dbReference type="EMBL" id="KAJ5114703.1"/>
    </source>
</evidence>
<dbReference type="AlphaFoldDB" id="A0A9W9KR33"/>
<reference evidence="2" key="2">
    <citation type="journal article" date="2023" name="IMA Fungus">
        <title>Comparative genomic study of the Penicillium genus elucidates a diverse pangenome and 15 lateral gene transfer events.</title>
        <authorList>
            <person name="Petersen C."/>
            <person name="Sorensen T."/>
            <person name="Nielsen M.R."/>
            <person name="Sondergaard T.E."/>
            <person name="Sorensen J.L."/>
            <person name="Fitzpatrick D.A."/>
            <person name="Frisvad J.C."/>
            <person name="Nielsen K.L."/>
        </authorList>
    </citation>
    <scope>NUCLEOTIDE SEQUENCE</scope>
    <source>
        <strain evidence="2">IBT 34128</strain>
    </source>
</reference>
<name>A0A9W9KR33_9EURO</name>
<feature type="chain" id="PRO_5040805489" evidence="1">
    <location>
        <begin position="20"/>
        <end position="112"/>
    </location>
</feature>
<keyword evidence="1" id="KW-0732">Signal</keyword>
<evidence type="ECO:0000313" key="3">
    <source>
        <dbReference type="Proteomes" id="UP001141434"/>
    </source>
</evidence>
<sequence>MKASLGILLGGAVHALALAANQSSWSSVNVLGENLEPRDKPCTGTAYGTTDGNCWKRCGPTKKGNWCWLATKGGTGDKISIKTVPIGKKEDEKICLDNDADCLSCDVFGLNT</sequence>
<organism evidence="2 3">
    <name type="scientific">Penicillium alfredii</name>
    <dbReference type="NCBI Taxonomy" id="1506179"/>
    <lineage>
        <taxon>Eukaryota</taxon>
        <taxon>Fungi</taxon>
        <taxon>Dikarya</taxon>
        <taxon>Ascomycota</taxon>
        <taxon>Pezizomycotina</taxon>
        <taxon>Eurotiomycetes</taxon>
        <taxon>Eurotiomycetidae</taxon>
        <taxon>Eurotiales</taxon>
        <taxon>Aspergillaceae</taxon>
        <taxon>Penicillium</taxon>
    </lineage>
</organism>
<keyword evidence="3" id="KW-1185">Reference proteome</keyword>
<dbReference type="EMBL" id="JAPMSZ010000001">
    <property type="protein sequence ID" value="KAJ5114703.1"/>
    <property type="molecule type" value="Genomic_DNA"/>
</dbReference>
<gene>
    <name evidence="2" type="ORF">NUU61_000462</name>
</gene>